<keyword evidence="3" id="KW-1185">Reference proteome</keyword>
<dbReference type="AlphaFoldDB" id="A0A3B6KMC6"/>
<dbReference type="STRING" id="4565.A0A3B6KMC6"/>
<dbReference type="Gramene" id="TraesPARA_EIv1.0_1540330.1">
    <property type="protein sequence ID" value="TraesPARA_EIv1.0_1540330.1.CDS1"/>
    <property type="gene ID" value="TraesPARA_EIv1.0_1540330"/>
</dbReference>
<dbReference type="Proteomes" id="UP000019116">
    <property type="component" value="Chromosome 5A"/>
</dbReference>
<feature type="compositionally biased region" description="Basic and acidic residues" evidence="1">
    <location>
        <begin position="139"/>
        <end position="155"/>
    </location>
</feature>
<dbReference type="OrthoDB" id="1504534at2759"/>
<dbReference type="Gramene" id="TraesCS5A03G0904000.1">
    <property type="protein sequence ID" value="TraesCS5A03G0904000.1.CDS1"/>
    <property type="gene ID" value="TraesCS5A03G0904000"/>
</dbReference>
<organism evidence="2">
    <name type="scientific">Triticum aestivum</name>
    <name type="common">Wheat</name>
    <dbReference type="NCBI Taxonomy" id="4565"/>
    <lineage>
        <taxon>Eukaryota</taxon>
        <taxon>Viridiplantae</taxon>
        <taxon>Streptophyta</taxon>
        <taxon>Embryophyta</taxon>
        <taxon>Tracheophyta</taxon>
        <taxon>Spermatophyta</taxon>
        <taxon>Magnoliopsida</taxon>
        <taxon>Liliopsida</taxon>
        <taxon>Poales</taxon>
        <taxon>Poaceae</taxon>
        <taxon>BOP clade</taxon>
        <taxon>Pooideae</taxon>
        <taxon>Triticodae</taxon>
        <taxon>Triticeae</taxon>
        <taxon>Triticinae</taxon>
        <taxon>Triticum</taxon>
    </lineage>
</organism>
<evidence type="ECO:0000313" key="2">
    <source>
        <dbReference type="EnsemblPlants" id="TraesCS5A02G377300.1.cds1"/>
    </source>
</evidence>
<dbReference type="EnsemblPlants" id="TraesCS5A02G377300.1">
    <property type="protein sequence ID" value="TraesCS5A02G377300.1.cds1"/>
    <property type="gene ID" value="TraesCS5A02G377300"/>
</dbReference>
<feature type="region of interest" description="Disordered" evidence="1">
    <location>
        <begin position="118"/>
        <end position="155"/>
    </location>
</feature>
<feature type="compositionally biased region" description="Polar residues" evidence="1">
    <location>
        <begin position="120"/>
        <end position="132"/>
    </location>
</feature>
<dbReference type="OMA" id="FKWINAT"/>
<reference evidence="2" key="1">
    <citation type="submission" date="2018-08" db="EMBL/GenBank/DDBJ databases">
        <authorList>
            <person name="Rossello M."/>
        </authorList>
    </citation>
    <scope>NUCLEOTIDE SEQUENCE [LARGE SCALE GENOMIC DNA]</scope>
    <source>
        <strain evidence="2">cv. Chinese Spring</strain>
    </source>
</reference>
<evidence type="ECO:0000256" key="1">
    <source>
        <dbReference type="SAM" id="MobiDB-lite"/>
    </source>
</evidence>
<dbReference type="Gramene" id="TraesRN5A0100916900.1">
    <property type="protein sequence ID" value="TraesRN5A0100916900.1"/>
    <property type="gene ID" value="TraesRN5A0100916900"/>
</dbReference>
<evidence type="ECO:0000313" key="3">
    <source>
        <dbReference type="Proteomes" id="UP000019116"/>
    </source>
</evidence>
<name>A0A3B6KMC6_WHEAT</name>
<dbReference type="Gramene" id="TraesCS5A02G377300.1">
    <property type="protein sequence ID" value="TraesCS5A02G377300.1.cds1"/>
    <property type="gene ID" value="TraesCS5A02G377300"/>
</dbReference>
<dbReference type="Gramene" id="TraesJUL5A03G02744670.1">
    <property type="protein sequence ID" value="TraesJUL5A03G02744670.1.CDS1"/>
    <property type="gene ID" value="TraesJUL5A03G02744670"/>
</dbReference>
<accession>A0A3B6KMC6</accession>
<protein>
    <submittedName>
        <fullName evidence="2">Uncharacterized protein</fullName>
    </submittedName>
</protein>
<reference evidence="2" key="2">
    <citation type="submission" date="2018-10" db="UniProtKB">
        <authorList>
            <consortium name="EnsemblPlants"/>
        </authorList>
    </citation>
    <scope>IDENTIFICATION</scope>
</reference>
<proteinExistence type="predicted"/>
<sequence>MVSGTAPDSMLYPTLITSRLSMSPMLSGSSPANSLWLRSSTLSFFSLPISGGMQELMLVLSRMSSTSVSAMSPMLGGRQPASLVLASTMTDAVELVRLPDASDTLKRLSLANSASRLSCRPNTASGSSPSKSLNRRSRYLSDGREVRKDGKGPERRLLLTSSSKRRRICCMDVGSVPWNRLELRWRTARSARRPRWSVRTPAIRPWLRSTPATVRMHGSSGAAAQNTPV</sequence>